<dbReference type="AlphaFoldDB" id="A0A511MR83"/>
<reference evidence="1 2" key="1">
    <citation type="submission" date="2019-07" db="EMBL/GenBank/DDBJ databases">
        <title>Whole genome shotgun sequence of Nocardia ninae NBRC 108245.</title>
        <authorList>
            <person name="Hosoyama A."/>
            <person name="Uohara A."/>
            <person name="Ohji S."/>
            <person name="Ichikawa N."/>
        </authorList>
    </citation>
    <scope>NUCLEOTIDE SEQUENCE [LARGE SCALE GENOMIC DNA]</scope>
    <source>
        <strain evidence="1 2">NBRC 108245</strain>
    </source>
</reference>
<evidence type="ECO:0000313" key="1">
    <source>
        <dbReference type="EMBL" id="GEM43079.1"/>
    </source>
</evidence>
<accession>A0A511MR83</accession>
<dbReference type="Proteomes" id="UP000321424">
    <property type="component" value="Unassembled WGS sequence"/>
</dbReference>
<name>A0A511MR83_9NOCA</name>
<protein>
    <submittedName>
        <fullName evidence="1">Uncharacterized protein</fullName>
    </submittedName>
</protein>
<gene>
    <name evidence="1" type="ORF">NN4_75980</name>
</gene>
<sequence>MTPGRPVRYLSTAAIRLLISQSKPARHALVCASGAAAALGSTLGALGMRIAAAARTQADAATRGTVRVAGEG</sequence>
<dbReference type="EMBL" id="BJXA01000085">
    <property type="protein sequence ID" value="GEM43079.1"/>
    <property type="molecule type" value="Genomic_DNA"/>
</dbReference>
<evidence type="ECO:0000313" key="2">
    <source>
        <dbReference type="Proteomes" id="UP000321424"/>
    </source>
</evidence>
<keyword evidence="2" id="KW-1185">Reference proteome</keyword>
<comment type="caution">
    <text evidence="1">The sequence shown here is derived from an EMBL/GenBank/DDBJ whole genome shotgun (WGS) entry which is preliminary data.</text>
</comment>
<proteinExistence type="predicted"/>
<organism evidence="1 2">
    <name type="scientific">Nocardia ninae NBRC 108245</name>
    <dbReference type="NCBI Taxonomy" id="1210091"/>
    <lineage>
        <taxon>Bacteria</taxon>
        <taxon>Bacillati</taxon>
        <taxon>Actinomycetota</taxon>
        <taxon>Actinomycetes</taxon>
        <taxon>Mycobacteriales</taxon>
        <taxon>Nocardiaceae</taxon>
        <taxon>Nocardia</taxon>
    </lineage>
</organism>